<dbReference type="InterPro" id="IPR036188">
    <property type="entry name" value="FAD/NAD-bd_sf"/>
</dbReference>
<evidence type="ECO:0000256" key="1">
    <source>
        <dbReference type="ARBA" id="ARBA00001974"/>
    </source>
</evidence>
<keyword evidence="3" id="KW-0274">FAD</keyword>
<dbReference type="Gene3D" id="3.30.70.2450">
    <property type="match status" value="1"/>
</dbReference>
<dbReference type="PANTHER" id="PTHR43004:SF19">
    <property type="entry name" value="BINDING MONOOXYGENASE, PUTATIVE (JCVI)-RELATED"/>
    <property type="match status" value="1"/>
</dbReference>
<dbReference type="GeneID" id="301546938"/>
<name>A0ABQ2J3W0_9ACTN</name>
<proteinExistence type="predicted"/>
<dbReference type="InterPro" id="IPR050641">
    <property type="entry name" value="RIFMO-like"/>
</dbReference>
<keyword evidence="2" id="KW-0285">Flavoprotein</keyword>
<comment type="cofactor">
    <cofactor evidence="1">
        <name>FAD</name>
        <dbReference type="ChEBI" id="CHEBI:57692"/>
    </cofactor>
</comment>
<dbReference type="SUPFAM" id="SSF51905">
    <property type="entry name" value="FAD/NAD(P)-binding domain"/>
    <property type="match status" value="1"/>
</dbReference>
<evidence type="ECO:0000256" key="3">
    <source>
        <dbReference type="ARBA" id="ARBA00022827"/>
    </source>
</evidence>
<dbReference type="Pfam" id="PF01494">
    <property type="entry name" value="FAD_binding_3"/>
    <property type="match status" value="1"/>
</dbReference>
<dbReference type="Pfam" id="PF21274">
    <property type="entry name" value="Rng_hyd_C"/>
    <property type="match status" value="1"/>
</dbReference>
<keyword evidence="6" id="KW-1185">Reference proteome</keyword>
<dbReference type="InterPro" id="IPR002938">
    <property type="entry name" value="FAD-bd"/>
</dbReference>
<reference evidence="6" key="1">
    <citation type="journal article" date="2019" name="Int. J. Syst. Evol. Microbiol.">
        <title>The Global Catalogue of Microorganisms (GCM) 10K type strain sequencing project: providing services to taxonomists for standard genome sequencing and annotation.</title>
        <authorList>
            <consortium name="The Broad Institute Genomics Platform"/>
            <consortium name="The Broad Institute Genome Sequencing Center for Infectious Disease"/>
            <person name="Wu L."/>
            <person name="Ma J."/>
        </authorList>
    </citation>
    <scope>NUCLEOTIDE SEQUENCE [LARGE SCALE GENOMIC DNA]</scope>
    <source>
        <strain evidence="6">CGMCC 4.7323</strain>
    </source>
</reference>
<organism evidence="5 6">
    <name type="scientific">Streptomyces kronopolitis</name>
    <dbReference type="NCBI Taxonomy" id="1612435"/>
    <lineage>
        <taxon>Bacteria</taxon>
        <taxon>Bacillati</taxon>
        <taxon>Actinomycetota</taxon>
        <taxon>Actinomycetes</taxon>
        <taxon>Kitasatosporales</taxon>
        <taxon>Streptomycetaceae</taxon>
        <taxon>Streptomyces</taxon>
    </lineage>
</organism>
<dbReference type="Proteomes" id="UP000600080">
    <property type="component" value="Unassembled WGS sequence"/>
</dbReference>
<dbReference type="Gene3D" id="3.50.50.60">
    <property type="entry name" value="FAD/NAD(P)-binding domain"/>
    <property type="match status" value="1"/>
</dbReference>
<dbReference type="RefSeq" id="WP_189096364.1">
    <property type="nucleotide sequence ID" value="NZ_BMND01000003.1"/>
</dbReference>
<protein>
    <submittedName>
        <fullName evidence="5">3-(3-hydroxyphenyl)propionate hydroxylase</fullName>
    </submittedName>
</protein>
<gene>
    <name evidence="5" type="primary">mhpA</name>
    <name evidence="5" type="ORF">GCM10012285_10560</name>
</gene>
<dbReference type="PANTHER" id="PTHR43004">
    <property type="entry name" value="TRK SYSTEM POTASSIUM UPTAKE PROTEIN"/>
    <property type="match status" value="1"/>
</dbReference>
<accession>A0ABQ2J3W0</accession>
<dbReference type="Gene3D" id="3.40.30.120">
    <property type="match status" value="1"/>
</dbReference>
<comment type="caution">
    <text evidence="5">The sequence shown here is derived from an EMBL/GenBank/DDBJ whole genome shotgun (WGS) entry which is preliminary data.</text>
</comment>
<dbReference type="PRINTS" id="PR00420">
    <property type="entry name" value="RNGMNOXGNASE"/>
</dbReference>
<evidence type="ECO:0000313" key="6">
    <source>
        <dbReference type="Proteomes" id="UP000600080"/>
    </source>
</evidence>
<sequence length="496" mass="53510">MASETEVLVVGAGPVGLTLAIELARRQVDFRLVDRRVRPRPGTRGCTVWQRTLETFDLMGLPMVDFRRRAVGYQRRVYHPFGEAELAVNLHEDEGPYPLPLLIGQQETERALTERLRELGGEIERGVRAVDLDQDADGVSLTLEHGDAARETVRAGWVISAEGSHSVLRDALGIPWHTTRFGGTQLVQVDAFALGLPSDGPGEAHLYMTGDGFLGDLPLPDGRRRLFAAVADPDPENRLDPSVEEVEAYVRKLSGAPDVRLESPLYNWRVRLHNSVAAQFRKGRCFLLGDAARTVMPVTAQGMNTGIQDAFNLGWKLAAVITGAPDQLLDTYNAERLPVAHDLLTRTERSFWGGVGTPPTAEAVAAGVGKQQQARGEKAVDYKSSPLSRQSAEHPGLAAGDHAPQVALLGADGTATTLYDELRHGGWVLITTAATPGALPGVRATRLAATAQKTAGYYALAPGEALLIRPDGYVGYRSASGRDENAVSYLIRVLGG</sequence>
<evidence type="ECO:0000256" key="2">
    <source>
        <dbReference type="ARBA" id="ARBA00022630"/>
    </source>
</evidence>
<evidence type="ECO:0000259" key="4">
    <source>
        <dbReference type="Pfam" id="PF01494"/>
    </source>
</evidence>
<feature type="domain" description="FAD-binding" evidence="4">
    <location>
        <begin position="4"/>
        <end position="346"/>
    </location>
</feature>
<evidence type="ECO:0000313" key="5">
    <source>
        <dbReference type="EMBL" id="GGN36606.1"/>
    </source>
</evidence>
<dbReference type="EMBL" id="BMND01000003">
    <property type="protein sequence ID" value="GGN36606.1"/>
    <property type="molecule type" value="Genomic_DNA"/>
</dbReference>